<dbReference type="Proteomes" id="UP000564385">
    <property type="component" value="Unassembled WGS sequence"/>
</dbReference>
<evidence type="ECO:0000259" key="2">
    <source>
        <dbReference type="Pfam" id="PF01408"/>
    </source>
</evidence>
<proteinExistence type="predicted"/>
<accession>A0A852VKZ2</accession>
<reference evidence="4 5" key="1">
    <citation type="submission" date="2020-07" db="EMBL/GenBank/DDBJ databases">
        <title>Genomic Encyclopedia of Type Strains, Phase IV (KMG-V): Genome sequencing to study the core and pangenomes of soil and plant-associated prokaryotes.</title>
        <authorList>
            <person name="Whitman W."/>
        </authorList>
    </citation>
    <scope>NUCLEOTIDE SEQUENCE [LARGE SCALE GENOMIC DNA]</scope>
    <source>
        <strain evidence="4 5">M8UP22</strain>
    </source>
</reference>
<dbReference type="Gene3D" id="3.30.360.10">
    <property type="entry name" value="Dihydrodipicolinate Reductase, domain 2"/>
    <property type="match status" value="1"/>
</dbReference>
<feature type="domain" description="GFO/IDH/MocA-like oxidoreductase" evidence="3">
    <location>
        <begin position="190"/>
        <end position="320"/>
    </location>
</feature>
<dbReference type="Pfam" id="PF01408">
    <property type="entry name" value="GFO_IDH_MocA"/>
    <property type="match status" value="1"/>
</dbReference>
<dbReference type="Pfam" id="PF22725">
    <property type="entry name" value="GFO_IDH_MocA_C3"/>
    <property type="match status" value="1"/>
</dbReference>
<dbReference type="AlphaFoldDB" id="A0A852VKZ2"/>
<feature type="domain" description="Gfo/Idh/MocA-like oxidoreductase N-terminal" evidence="2">
    <location>
        <begin position="62"/>
        <end position="181"/>
    </location>
</feature>
<dbReference type="InterPro" id="IPR000683">
    <property type="entry name" value="Gfo/Idh/MocA-like_OxRdtase_N"/>
</dbReference>
<organism evidence="4 5">
    <name type="scientific">Tunturiibacter lichenicola</name>
    <dbReference type="NCBI Taxonomy" id="2051959"/>
    <lineage>
        <taxon>Bacteria</taxon>
        <taxon>Pseudomonadati</taxon>
        <taxon>Acidobacteriota</taxon>
        <taxon>Terriglobia</taxon>
        <taxon>Terriglobales</taxon>
        <taxon>Acidobacteriaceae</taxon>
        <taxon>Tunturiibacter</taxon>
    </lineage>
</organism>
<dbReference type="GO" id="GO:0000166">
    <property type="term" value="F:nucleotide binding"/>
    <property type="evidence" value="ECO:0007669"/>
    <property type="project" value="InterPro"/>
</dbReference>
<keyword evidence="1" id="KW-0732">Signal</keyword>
<protein>
    <submittedName>
        <fullName evidence="4">Dehydrogenase</fullName>
    </submittedName>
</protein>
<feature type="chain" id="PRO_5032524648" evidence="1">
    <location>
        <begin position="30"/>
        <end position="430"/>
    </location>
</feature>
<evidence type="ECO:0000313" key="5">
    <source>
        <dbReference type="Proteomes" id="UP000564385"/>
    </source>
</evidence>
<feature type="signal peptide" evidence="1">
    <location>
        <begin position="1"/>
        <end position="29"/>
    </location>
</feature>
<dbReference type="InterPro" id="IPR006311">
    <property type="entry name" value="TAT_signal"/>
</dbReference>
<dbReference type="EMBL" id="JACCCU010000002">
    <property type="protein sequence ID" value="NYF91094.1"/>
    <property type="molecule type" value="Genomic_DNA"/>
</dbReference>
<dbReference type="SUPFAM" id="SSF51735">
    <property type="entry name" value="NAD(P)-binding Rossmann-fold domains"/>
    <property type="match status" value="1"/>
</dbReference>
<dbReference type="InterPro" id="IPR055170">
    <property type="entry name" value="GFO_IDH_MocA-like_dom"/>
</dbReference>
<dbReference type="InterPro" id="IPR036291">
    <property type="entry name" value="NAD(P)-bd_dom_sf"/>
</dbReference>
<dbReference type="Gene3D" id="3.40.50.720">
    <property type="entry name" value="NAD(P)-binding Rossmann-like Domain"/>
    <property type="match status" value="1"/>
</dbReference>
<name>A0A852VKZ2_9BACT</name>
<evidence type="ECO:0000256" key="1">
    <source>
        <dbReference type="SAM" id="SignalP"/>
    </source>
</evidence>
<evidence type="ECO:0000313" key="4">
    <source>
        <dbReference type="EMBL" id="NYF91094.1"/>
    </source>
</evidence>
<gene>
    <name evidence="4" type="ORF">HDF08_003196</name>
</gene>
<dbReference type="PROSITE" id="PS51318">
    <property type="entry name" value="TAT"/>
    <property type="match status" value="1"/>
</dbReference>
<evidence type="ECO:0000259" key="3">
    <source>
        <dbReference type="Pfam" id="PF22725"/>
    </source>
</evidence>
<dbReference type="PANTHER" id="PTHR43818">
    <property type="entry name" value="BCDNA.GH03377"/>
    <property type="match status" value="1"/>
</dbReference>
<dbReference type="PANTHER" id="PTHR43818:SF12">
    <property type="entry name" value="NADH-DEPENDENT DEHYDROGENASE-RELATED"/>
    <property type="match status" value="1"/>
</dbReference>
<comment type="caution">
    <text evidence="4">The sequence shown here is derived from an EMBL/GenBank/DDBJ whole genome shotgun (WGS) entry which is preliminary data.</text>
</comment>
<dbReference type="SUPFAM" id="SSF55347">
    <property type="entry name" value="Glyceraldehyde-3-phosphate dehydrogenase-like, C-terminal domain"/>
    <property type="match status" value="1"/>
</dbReference>
<dbReference type="InterPro" id="IPR050463">
    <property type="entry name" value="Gfo/Idh/MocA_oxidrdct_glycsds"/>
</dbReference>
<sequence length="430" mass="47163">MDHRMDRRTFTQSLSALALASSASLSSSALQVAASVVAPQGSTDDTRAERQTARTTVKTPLRLGLIGAGSRGQELTRSFLRVPGVKVTAAADVYPLRFEQLNKVCGYEVAKHAEYSALLDRNDLDAIVVATPLGLHAEHVLAALKSRRPVYGEKTMAYTIEQARQIVTEVTAGKQIFQVGHQYRYSPWIRAAMARVQAGEIGDVTHVLAYWNRNSSWRRPVPDPSLERLINWRLYHQWSLGLIAELGSHHMDIANWAMGSYPVAAQASGSICCYHDGRETDDNVQVILSYPAGRRMVFTSMTDNAKMGDQLWLYGTKGSLNLTLQDATFFYEPRKVEVDKVVKTGEGHEPAVTSASYNPANEMPYRGPGSPVQVKDGEDPTTAATRAFVHCVRTGDRPIADEHVGLGSALAVVSANEARVTKREVEIAIV</sequence>